<evidence type="ECO:0000256" key="3">
    <source>
        <dbReference type="ARBA" id="ARBA00012438"/>
    </source>
</evidence>
<dbReference type="PRINTS" id="PR00344">
    <property type="entry name" value="BCTRLSENSOR"/>
</dbReference>
<evidence type="ECO:0000256" key="2">
    <source>
        <dbReference type="ARBA" id="ARBA00004651"/>
    </source>
</evidence>
<evidence type="ECO:0000256" key="12">
    <source>
        <dbReference type="ARBA" id="ARBA00023012"/>
    </source>
</evidence>
<name>M1TP71_9CORY</name>
<dbReference type="SUPFAM" id="SSF47384">
    <property type="entry name" value="Homodimeric domain of signal transducing histidine kinase"/>
    <property type="match status" value="1"/>
</dbReference>
<dbReference type="GO" id="GO:0000155">
    <property type="term" value="F:phosphorelay sensor kinase activity"/>
    <property type="evidence" value="ECO:0007669"/>
    <property type="project" value="InterPro"/>
</dbReference>
<dbReference type="SMART" id="SM00304">
    <property type="entry name" value="HAMP"/>
    <property type="match status" value="1"/>
</dbReference>
<dbReference type="InterPro" id="IPR003661">
    <property type="entry name" value="HisK_dim/P_dom"/>
</dbReference>
<evidence type="ECO:0000259" key="17">
    <source>
        <dbReference type="PROSITE" id="PS50109"/>
    </source>
</evidence>
<dbReference type="Pfam" id="PF02518">
    <property type="entry name" value="HATPase_c"/>
    <property type="match status" value="1"/>
</dbReference>
<evidence type="ECO:0000256" key="11">
    <source>
        <dbReference type="ARBA" id="ARBA00022989"/>
    </source>
</evidence>
<keyword evidence="8" id="KW-0547">Nucleotide-binding</keyword>
<dbReference type="SUPFAM" id="SSF55874">
    <property type="entry name" value="ATPase domain of HSP90 chaperone/DNA topoisomerase II/histidine kinase"/>
    <property type="match status" value="1"/>
</dbReference>
<evidence type="ECO:0000313" key="19">
    <source>
        <dbReference type="EMBL" id="AGG66131.1"/>
    </source>
</evidence>
<evidence type="ECO:0000313" key="20">
    <source>
        <dbReference type="Proteomes" id="UP000011760"/>
    </source>
</evidence>
<dbReference type="eggNOG" id="COG5002">
    <property type="taxonomic scope" value="Bacteria"/>
</dbReference>
<protein>
    <recommendedName>
        <fullName evidence="14">Sensor histidine kinase MtrB</fullName>
        <ecNumber evidence="3">2.7.13.3</ecNumber>
    </recommendedName>
</protein>
<dbReference type="FunFam" id="3.30.565.10:FF:000013">
    <property type="entry name" value="Two-component sensor histidine kinase"/>
    <property type="match status" value="1"/>
</dbReference>
<keyword evidence="11 16" id="KW-1133">Transmembrane helix</keyword>
<feature type="domain" description="Histidine kinase" evidence="17">
    <location>
        <begin position="281"/>
        <end position="498"/>
    </location>
</feature>
<evidence type="ECO:0000256" key="1">
    <source>
        <dbReference type="ARBA" id="ARBA00000085"/>
    </source>
</evidence>
<dbReference type="AlphaFoldDB" id="M1TP71"/>
<dbReference type="Pfam" id="PF00672">
    <property type="entry name" value="HAMP"/>
    <property type="match status" value="1"/>
</dbReference>
<keyword evidence="4" id="KW-1003">Cell membrane</keyword>
<dbReference type="CDD" id="cd00082">
    <property type="entry name" value="HisKA"/>
    <property type="match status" value="1"/>
</dbReference>
<dbReference type="eggNOG" id="COG3850">
    <property type="taxonomic scope" value="Bacteria"/>
</dbReference>
<evidence type="ECO:0000256" key="7">
    <source>
        <dbReference type="ARBA" id="ARBA00022692"/>
    </source>
</evidence>
<dbReference type="EC" id="2.7.13.3" evidence="3"/>
<dbReference type="PROSITE" id="PS50885">
    <property type="entry name" value="HAMP"/>
    <property type="match status" value="1"/>
</dbReference>
<dbReference type="InterPro" id="IPR036097">
    <property type="entry name" value="HisK_dim/P_sf"/>
</dbReference>
<keyword evidence="20" id="KW-1185">Reference proteome</keyword>
<dbReference type="NCBIfam" id="NF040691">
    <property type="entry name" value="MtrAB_MtrB"/>
    <property type="match status" value="1"/>
</dbReference>
<reference evidence="19 20" key="1">
    <citation type="submission" date="2013-02" db="EMBL/GenBank/DDBJ databases">
        <title>The complete genome sequence of Corynebacterium callunae DSM 20147.</title>
        <authorList>
            <person name="Ruckert C."/>
            <person name="Albersmeier A."/>
            <person name="Kalinowski J."/>
        </authorList>
    </citation>
    <scope>NUCLEOTIDE SEQUENCE [LARGE SCALE GENOMIC DNA]</scope>
    <source>
        <strain evidence="19 20">DSM 20147</strain>
    </source>
</reference>
<dbReference type="InterPro" id="IPR005467">
    <property type="entry name" value="His_kinase_dom"/>
</dbReference>
<dbReference type="Proteomes" id="UP000011760">
    <property type="component" value="Chromosome"/>
</dbReference>
<dbReference type="InterPro" id="IPR003594">
    <property type="entry name" value="HATPase_dom"/>
</dbReference>
<feature type="transmembrane region" description="Helical" evidence="16">
    <location>
        <begin position="188"/>
        <end position="212"/>
    </location>
</feature>
<keyword evidence="12" id="KW-0902">Two-component regulatory system</keyword>
<dbReference type="SMART" id="SM00387">
    <property type="entry name" value="HATPase_c"/>
    <property type="match status" value="1"/>
</dbReference>
<feature type="domain" description="HAMP" evidence="18">
    <location>
        <begin position="214"/>
        <end position="266"/>
    </location>
</feature>
<evidence type="ECO:0000256" key="15">
    <source>
        <dbReference type="SAM" id="MobiDB-lite"/>
    </source>
</evidence>
<evidence type="ECO:0000256" key="5">
    <source>
        <dbReference type="ARBA" id="ARBA00022553"/>
    </source>
</evidence>
<keyword evidence="7 16" id="KW-0812">Transmembrane</keyword>
<dbReference type="CDD" id="cd00075">
    <property type="entry name" value="HATPase"/>
    <property type="match status" value="1"/>
</dbReference>
<dbReference type="FunFam" id="1.10.287.130:FF:000010">
    <property type="entry name" value="Two-component sensor histidine kinase"/>
    <property type="match status" value="1"/>
</dbReference>
<dbReference type="PANTHER" id="PTHR43547">
    <property type="entry name" value="TWO-COMPONENT HISTIDINE KINASE"/>
    <property type="match status" value="1"/>
</dbReference>
<dbReference type="GO" id="GO:0005524">
    <property type="term" value="F:ATP binding"/>
    <property type="evidence" value="ECO:0007669"/>
    <property type="project" value="UniProtKB-KW"/>
</dbReference>
<dbReference type="InterPro" id="IPR036890">
    <property type="entry name" value="HATPase_C_sf"/>
</dbReference>
<evidence type="ECO:0000259" key="18">
    <source>
        <dbReference type="PROSITE" id="PS50885"/>
    </source>
</evidence>
<evidence type="ECO:0000256" key="8">
    <source>
        <dbReference type="ARBA" id="ARBA00022741"/>
    </source>
</evidence>
<dbReference type="InterPro" id="IPR003660">
    <property type="entry name" value="HAMP_dom"/>
</dbReference>
<sequence>MTWLKRLRNRFVDKWRTSLQVRVLGSIFTASAIVMILLGLGMLTVFTQRLVDQKIDIANSEIDRARVIVENQITASGASSSLQVRVNSARAALSSLGNGGGAEVNAAYDAVVLVNSDEVVVSPEGYRIPERLRYFVSQDQVSYQFATIDQGDGSSYNALIIGTPTDSDIPNLQVYLVFSMESDEASLALMRGLLSAALLIVVILLVGIAWLATQQVTTPVRSASRIAERFAQGKLRERMVVDGEDEMARLAVSFNAMAESLSAQITQLEEYGNLQRQFTSDVSHELRTPLTTVRMAADLIADSEDELSPGARRASQLMNRELDRFESLLSDLLEISRHDAGVAELSTAVHDIRIPIRSALEQVSHLAKELDVELQVDMPEESVNINGDSRRIERIVRNLLANAVDHSKGHPVELKLRATEEAVAIAVIDHGVGLKPGQDELVFNRFWRADPSRVRHSGGTGLGLAISREDAMLHGGTLDAAGTPGIGSIFRLVLPREPQGDYRRSPIALIAPEKPWEDEPAVDTAAADAPQPAVQPAVQSAAIAEKQENTP</sequence>
<dbReference type="Gene3D" id="3.30.565.10">
    <property type="entry name" value="Histidine kinase-like ATPase, C-terminal domain"/>
    <property type="match status" value="1"/>
</dbReference>
<dbReference type="PATRIC" id="fig|1121353.3.peg.703"/>
<keyword evidence="10" id="KW-0067">ATP-binding</keyword>
<dbReference type="PANTHER" id="PTHR43547:SF2">
    <property type="entry name" value="HYBRID SIGNAL TRANSDUCTION HISTIDINE KINASE C"/>
    <property type="match status" value="1"/>
</dbReference>
<accession>M1TP71</accession>
<dbReference type="GO" id="GO:0005886">
    <property type="term" value="C:plasma membrane"/>
    <property type="evidence" value="ECO:0007669"/>
    <property type="project" value="UniProtKB-SubCell"/>
</dbReference>
<dbReference type="STRING" id="1121353.H924_03415"/>
<dbReference type="SMART" id="SM00388">
    <property type="entry name" value="HisKA"/>
    <property type="match status" value="1"/>
</dbReference>
<feature type="region of interest" description="Disordered" evidence="15">
    <location>
        <begin position="511"/>
        <end position="551"/>
    </location>
</feature>
<dbReference type="InterPro" id="IPR004358">
    <property type="entry name" value="Sig_transdc_His_kin-like_C"/>
</dbReference>
<evidence type="ECO:0000256" key="9">
    <source>
        <dbReference type="ARBA" id="ARBA00022777"/>
    </source>
</evidence>
<dbReference type="KEGG" id="ccn:H924_03415"/>
<feature type="compositionally biased region" description="Low complexity" evidence="15">
    <location>
        <begin position="522"/>
        <end position="544"/>
    </location>
</feature>
<keyword evidence="13 16" id="KW-0472">Membrane</keyword>
<gene>
    <name evidence="19" type="ORF">H924_03415</name>
</gene>
<evidence type="ECO:0000256" key="6">
    <source>
        <dbReference type="ARBA" id="ARBA00022679"/>
    </source>
</evidence>
<dbReference type="Pfam" id="PF00512">
    <property type="entry name" value="HisKA"/>
    <property type="match status" value="1"/>
</dbReference>
<evidence type="ECO:0000256" key="10">
    <source>
        <dbReference type="ARBA" id="ARBA00022840"/>
    </source>
</evidence>
<dbReference type="Gene3D" id="6.10.340.10">
    <property type="match status" value="1"/>
</dbReference>
<dbReference type="EMBL" id="CP004354">
    <property type="protein sequence ID" value="AGG66131.1"/>
    <property type="molecule type" value="Genomic_DNA"/>
</dbReference>
<evidence type="ECO:0000256" key="4">
    <source>
        <dbReference type="ARBA" id="ARBA00022475"/>
    </source>
</evidence>
<organism evidence="19 20">
    <name type="scientific">Corynebacterium callunae DSM 20147</name>
    <dbReference type="NCBI Taxonomy" id="1121353"/>
    <lineage>
        <taxon>Bacteria</taxon>
        <taxon>Bacillati</taxon>
        <taxon>Actinomycetota</taxon>
        <taxon>Actinomycetes</taxon>
        <taxon>Mycobacteriales</taxon>
        <taxon>Corynebacteriaceae</taxon>
        <taxon>Corynebacterium</taxon>
    </lineage>
</organism>
<dbReference type="InterPro" id="IPR047669">
    <property type="entry name" value="MtrAB_MtrB"/>
</dbReference>
<dbReference type="Gene3D" id="1.10.287.130">
    <property type="match status" value="1"/>
</dbReference>
<comment type="subcellular location">
    <subcellularLocation>
        <location evidence="2">Cell membrane</location>
        <topology evidence="2">Multi-pass membrane protein</topology>
    </subcellularLocation>
</comment>
<dbReference type="HOGENOM" id="CLU_000445_89_18_11"/>
<dbReference type="CDD" id="cd06225">
    <property type="entry name" value="HAMP"/>
    <property type="match status" value="1"/>
</dbReference>
<evidence type="ECO:0000256" key="13">
    <source>
        <dbReference type="ARBA" id="ARBA00023136"/>
    </source>
</evidence>
<keyword evidence="9" id="KW-0418">Kinase</keyword>
<comment type="catalytic activity">
    <reaction evidence="1">
        <text>ATP + protein L-histidine = ADP + protein N-phospho-L-histidine.</text>
        <dbReference type="EC" id="2.7.13.3"/>
    </reaction>
</comment>
<keyword evidence="6" id="KW-0808">Transferase</keyword>
<evidence type="ECO:0000256" key="16">
    <source>
        <dbReference type="SAM" id="Phobius"/>
    </source>
</evidence>
<keyword evidence="5" id="KW-0597">Phosphoprotein</keyword>
<dbReference type="SUPFAM" id="SSF158472">
    <property type="entry name" value="HAMP domain-like"/>
    <property type="match status" value="1"/>
</dbReference>
<dbReference type="PROSITE" id="PS50109">
    <property type="entry name" value="HIS_KIN"/>
    <property type="match status" value="1"/>
</dbReference>
<feature type="transmembrane region" description="Helical" evidence="16">
    <location>
        <begin position="23"/>
        <end position="46"/>
    </location>
</feature>
<proteinExistence type="predicted"/>
<evidence type="ECO:0000256" key="14">
    <source>
        <dbReference type="ARBA" id="ARBA00035305"/>
    </source>
</evidence>